<dbReference type="EMBL" id="NJHN03000029">
    <property type="protein sequence ID" value="KAH9424172.1"/>
    <property type="molecule type" value="Genomic_DNA"/>
</dbReference>
<reference evidence="1 2" key="2">
    <citation type="journal article" date="2022" name="Mol. Biol. Evol.">
        <title>Comparative Genomics Reveals Insights into the Divergent Evolution of Astigmatic Mites and Household Pest Adaptations.</title>
        <authorList>
            <person name="Xiong Q."/>
            <person name="Wan A.T."/>
            <person name="Liu X."/>
            <person name="Fung C.S."/>
            <person name="Xiao X."/>
            <person name="Malainual N."/>
            <person name="Hou J."/>
            <person name="Wang L."/>
            <person name="Wang M."/>
            <person name="Yang K.Y."/>
            <person name="Cui Y."/>
            <person name="Leung E.L."/>
            <person name="Nong W."/>
            <person name="Shin S.K."/>
            <person name="Au S.W."/>
            <person name="Jeong K.Y."/>
            <person name="Chew F.T."/>
            <person name="Hui J.H."/>
            <person name="Leung T.F."/>
            <person name="Tungtrongchitr A."/>
            <person name="Zhong N."/>
            <person name="Liu Z."/>
            <person name="Tsui S.K."/>
        </authorList>
    </citation>
    <scope>NUCLEOTIDE SEQUENCE [LARGE SCALE GENOMIC DNA]</scope>
    <source>
        <strain evidence="1">Derp</strain>
    </source>
</reference>
<dbReference type="Proteomes" id="UP000887458">
    <property type="component" value="Unassembled WGS sequence"/>
</dbReference>
<reference evidence="1 2" key="1">
    <citation type="journal article" date="2018" name="J. Allergy Clin. Immunol.">
        <title>High-quality assembly of Dermatophagoides pteronyssinus genome and transcriptome reveals a wide range of novel allergens.</title>
        <authorList>
            <person name="Liu X.Y."/>
            <person name="Yang K.Y."/>
            <person name="Wang M.Q."/>
            <person name="Kwok J.S."/>
            <person name="Zeng X."/>
            <person name="Yang Z."/>
            <person name="Xiao X.J."/>
            <person name="Lau C.P."/>
            <person name="Li Y."/>
            <person name="Huang Z.M."/>
            <person name="Ba J.G."/>
            <person name="Yim A.K."/>
            <person name="Ouyang C.Y."/>
            <person name="Ngai S.M."/>
            <person name="Chan T.F."/>
            <person name="Leung E.L."/>
            <person name="Liu L."/>
            <person name="Liu Z.G."/>
            <person name="Tsui S.K."/>
        </authorList>
    </citation>
    <scope>NUCLEOTIDE SEQUENCE [LARGE SCALE GENOMIC DNA]</scope>
    <source>
        <strain evidence="1">Derp</strain>
    </source>
</reference>
<sequence length="10" mass="1045">IIILLLSSSS</sequence>
<keyword evidence="2" id="KW-1185">Reference proteome</keyword>
<comment type="caution">
    <text evidence="1">The sequence shown here is derived from an EMBL/GenBank/DDBJ whole genome shotgun (WGS) entry which is preliminary data.</text>
</comment>
<protein>
    <submittedName>
        <fullName evidence="1">Uncharacterized protein</fullName>
    </submittedName>
</protein>
<evidence type="ECO:0000313" key="2">
    <source>
        <dbReference type="Proteomes" id="UP000887458"/>
    </source>
</evidence>
<organism evidence="1 2">
    <name type="scientific">Dermatophagoides pteronyssinus</name>
    <name type="common">European house dust mite</name>
    <dbReference type="NCBI Taxonomy" id="6956"/>
    <lineage>
        <taxon>Eukaryota</taxon>
        <taxon>Metazoa</taxon>
        <taxon>Ecdysozoa</taxon>
        <taxon>Arthropoda</taxon>
        <taxon>Chelicerata</taxon>
        <taxon>Arachnida</taxon>
        <taxon>Acari</taxon>
        <taxon>Acariformes</taxon>
        <taxon>Sarcoptiformes</taxon>
        <taxon>Astigmata</taxon>
        <taxon>Psoroptidia</taxon>
        <taxon>Analgoidea</taxon>
        <taxon>Pyroglyphidae</taxon>
        <taxon>Dermatophagoidinae</taxon>
        <taxon>Dermatophagoides</taxon>
    </lineage>
</organism>
<evidence type="ECO:0000313" key="1">
    <source>
        <dbReference type="EMBL" id="KAH9424172.1"/>
    </source>
</evidence>
<accession>A0ABQ8JNT7</accession>
<proteinExistence type="predicted"/>
<gene>
    <name evidence="1" type="ORF">DERP_004354</name>
</gene>
<feature type="non-terminal residue" evidence="1">
    <location>
        <position position="1"/>
    </location>
</feature>
<name>A0ABQ8JNT7_DERPT</name>